<dbReference type="OrthoDB" id="5337378at2759"/>
<feature type="transmembrane region" description="Helical" evidence="2">
    <location>
        <begin position="562"/>
        <end position="582"/>
    </location>
</feature>
<reference evidence="4 5" key="1">
    <citation type="submission" date="2018-08" db="EMBL/GenBank/DDBJ databases">
        <title>Genome and evolution of the arbuscular mycorrhizal fungus Diversispora epigaea (formerly Glomus versiforme) and its bacterial endosymbionts.</title>
        <authorList>
            <person name="Sun X."/>
            <person name="Fei Z."/>
            <person name="Harrison M."/>
        </authorList>
    </citation>
    <scope>NUCLEOTIDE SEQUENCE [LARGE SCALE GENOMIC DNA]</scope>
    <source>
        <strain evidence="4 5">IT104</strain>
    </source>
</reference>
<dbReference type="InterPro" id="IPR011009">
    <property type="entry name" value="Kinase-like_dom_sf"/>
</dbReference>
<dbReference type="GO" id="GO:0004672">
    <property type="term" value="F:protein kinase activity"/>
    <property type="evidence" value="ECO:0007669"/>
    <property type="project" value="InterPro"/>
</dbReference>
<dbReference type="PANTHER" id="PTHR23257:SF963">
    <property type="entry name" value="AT08303P"/>
    <property type="match status" value="1"/>
</dbReference>
<evidence type="ECO:0000313" key="4">
    <source>
        <dbReference type="EMBL" id="RHZ83604.1"/>
    </source>
</evidence>
<evidence type="ECO:0000256" key="2">
    <source>
        <dbReference type="SAM" id="Phobius"/>
    </source>
</evidence>
<dbReference type="InterPro" id="IPR001245">
    <property type="entry name" value="Ser-Thr/Tyr_kinase_cat_dom"/>
</dbReference>
<dbReference type="Proteomes" id="UP000266861">
    <property type="component" value="Unassembled WGS sequence"/>
</dbReference>
<comment type="caution">
    <text evidence="4">The sequence shown here is derived from an EMBL/GenBank/DDBJ whole genome shotgun (WGS) entry which is preliminary data.</text>
</comment>
<feature type="region of interest" description="Disordered" evidence="1">
    <location>
        <begin position="1"/>
        <end position="33"/>
    </location>
</feature>
<evidence type="ECO:0000259" key="3">
    <source>
        <dbReference type="PROSITE" id="PS50011"/>
    </source>
</evidence>
<dbReference type="GO" id="GO:0005737">
    <property type="term" value="C:cytoplasm"/>
    <property type="evidence" value="ECO:0007669"/>
    <property type="project" value="TreeGrafter"/>
</dbReference>
<dbReference type="SUPFAM" id="SSF56112">
    <property type="entry name" value="Protein kinase-like (PK-like)"/>
    <property type="match status" value="1"/>
</dbReference>
<dbReference type="Gene3D" id="1.10.10.1010">
    <property type="entry name" value="Intein homing endonuclease, domain IV"/>
    <property type="match status" value="1"/>
</dbReference>
<proteinExistence type="predicted"/>
<feature type="domain" description="Protein kinase" evidence="3">
    <location>
        <begin position="116"/>
        <end position="386"/>
    </location>
</feature>
<dbReference type="PANTHER" id="PTHR23257">
    <property type="entry name" value="SERINE-THREONINE PROTEIN KINASE"/>
    <property type="match status" value="1"/>
</dbReference>
<evidence type="ECO:0000256" key="1">
    <source>
        <dbReference type="SAM" id="MobiDB-lite"/>
    </source>
</evidence>
<dbReference type="Pfam" id="PF07714">
    <property type="entry name" value="PK_Tyr_Ser-Thr"/>
    <property type="match status" value="1"/>
</dbReference>
<dbReference type="GO" id="GO:0005524">
    <property type="term" value="F:ATP binding"/>
    <property type="evidence" value="ECO:0007669"/>
    <property type="project" value="InterPro"/>
</dbReference>
<dbReference type="AlphaFoldDB" id="A0A397JEJ5"/>
<dbReference type="EMBL" id="PQFF01000085">
    <property type="protein sequence ID" value="RHZ83604.1"/>
    <property type="molecule type" value="Genomic_DNA"/>
</dbReference>
<keyword evidence="2" id="KW-0472">Membrane</keyword>
<organism evidence="4 5">
    <name type="scientific">Diversispora epigaea</name>
    <dbReference type="NCBI Taxonomy" id="1348612"/>
    <lineage>
        <taxon>Eukaryota</taxon>
        <taxon>Fungi</taxon>
        <taxon>Fungi incertae sedis</taxon>
        <taxon>Mucoromycota</taxon>
        <taxon>Glomeromycotina</taxon>
        <taxon>Glomeromycetes</taxon>
        <taxon>Diversisporales</taxon>
        <taxon>Diversisporaceae</taxon>
        <taxon>Diversispora</taxon>
    </lineage>
</organism>
<name>A0A397JEJ5_9GLOM</name>
<sequence>MEVDSRPTSGSSSSESSTSSGGFSSHNTSSSKSSIVSDDLELKKRHHLVYGICKECESPKTSARWCKQCNSEKFKSSKKFHSWTSGNEDIDNFILTTQITAIGCSQVLEWIPWERFKNIKRIGLGTFGVSYNVTWLDGYITHWDSNLQSWGRCDARTEFTVKVFRNLSNNIPDFLNELLTHQNGRNGLIRCYGITQHPETKDYAIVIRCIETDLRSFLYKDQPFPEYDWKTKLEIISDIAFTLQRIHDNGSLHKCLHTGNLRRQMNSILITELNSIEDSQNSPTLSGVYGVLPYVAPEVLRGDAFTKAADVYSLGVIMWEIAVQRSPFDNNAHDKLLAQRICCGLRPHMGKIIPKSLSKLIKSCWDAKIENRPEAEEVSLWVQWWLDVCNEPSSDIAEEFHIADNERKFKEGITWIHPEAVYHKRHLDFPSLPDPENFSPETYYKMVSFCARIHHSDGFNCHVELDSKDIFEFVSLLSRRPSIYIEDMEDRTFISTPDNYINDESLSEFKMPGAYINNVNEVIVSWQDIENYIHNFIMTQLPNAISLLFPQLPSFYLTLPSYLRIVILSLIFYAFFTGFWSIGKLLQFFFFRC</sequence>
<dbReference type="Gene3D" id="1.10.510.10">
    <property type="entry name" value="Transferase(Phosphotransferase) domain 1"/>
    <property type="match status" value="1"/>
</dbReference>
<gene>
    <name evidence="4" type="ORF">Glove_89g119</name>
</gene>
<keyword evidence="2" id="KW-1133">Transmembrane helix</keyword>
<accession>A0A397JEJ5</accession>
<keyword evidence="2" id="KW-0812">Transmembrane</keyword>
<evidence type="ECO:0000313" key="5">
    <source>
        <dbReference type="Proteomes" id="UP000266861"/>
    </source>
</evidence>
<dbReference type="InterPro" id="IPR000719">
    <property type="entry name" value="Prot_kinase_dom"/>
</dbReference>
<dbReference type="PROSITE" id="PS50011">
    <property type="entry name" value="PROTEIN_KINASE_DOM"/>
    <property type="match status" value="1"/>
</dbReference>
<dbReference type="GO" id="GO:0007165">
    <property type="term" value="P:signal transduction"/>
    <property type="evidence" value="ECO:0007669"/>
    <property type="project" value="TreeGrafter"/>
</dbReference>
<protein>
    <recommendedName>
        <fullName evidence="3">Protein kinase domain-containing protein</fullName>
    </recommendedName>
</protein>
<dbReference type="STRING" id="1348612.A0A397JEJ5"/>
<keyword evidence="5" id="KW-1185">Reference proteome</keyword>
<dbReference type="InterPro" id="IPR050167">
    <property type="entry name" value="Ser_Thr_protein_kinase"/>
</dbReference>